<name>A0A829ZBN2_9FIRM</name>
<feature type="domain" description="Methyltransferase small" evidence="3">
    <location>
        <begin position="26"/>
        <end position="193"/>
    </location>
</feature>
<dbReference type="EMBL" id="BLMI01000175">
    <property type="protein sequence ID" value="GFI41417.1"/>
    <property type="molecule type" value="Genomic_DNA"/>
</dbReference>
<dbReference type="RefSeq" id="WP_172472703.1">
    <property type="nucleotide sequence ID" value="NZ_BLMI01000175.1"/>
</dbReference>
<protein>
    <submittedName>
        <fullName evidence="4">Ribosomal RNA small subunit methyltransferase C</fullName>
        <ecNumber evidence="4">2.1.1.172</ecNumber>
    </submittedName>
</protein>
<evidence type="ECO:0000259" key="3">
    <source>
        <dbReference type="Pfam" id="PF05175"/>
    </source>
</evidence>
<evidence type="ECO:0000256" key="1">
    <source>
        <dbReference type="ARBA" id="ARBA00022603"/>
    </source>
</evidence>
<dbReference type="PANTHER" id="PTHR47816">
    <property type="entry name" value="RIBOSOMAL RNA SMALL SUBUNIT METHYLTRANSFERASE C"/>
    <property type="match status" value="1"/>
</dbReference>
<comment type="caution">
    <text evidence="4">The sequence shown here is derived from an EMBL/GenBank/DDBJ whole genome shotgun (WGS) entry which is preliminary data.</text>
</comment>
<evidence type="ECO:0000256" key="2">
    <source>
        <dbReference type="ARBA" id="ARBA00022679"/>
    </source>
</evidence>
<dbReference type="InterPro" id="IPR007848">
    <property type="entry name" value="Small_mtfrase_dom"/>
</dbReference>
<dbReference type="InterPro" id="IPR046977">
    <property type="entry name" value="RsmC/RlmG"/>
</dbReference>
<dbReference type="PANTHER" id="PTHR47816:SF4">
    <property type="entry name" value="RIBOSOMAL RNA SMALL SUBUNIT METHYLTRANSFERASE C"/>
    <property type="match status" value="1"/>
</dbReference>
<keyword evidence="1 4" id="KW-0489">Methyltransferase</keyword>
<reference evidence="4 5" key="1">
    <citation type="journal article" date="2020" name="Microbiome">
        <title>Single-cell genomics of uncultured bacteria reveals dietary fiber responders in the mouse gut microbiota.</title>
        <authorList>
            <person name="Chijiiwa R."/>
            <person name="Hosokawa M."/>
            <person name="Kogawa M."/>
            <person name="Nishikawa Y."/>
            <person name="Ide K."/>
            <person name="Sakanashi C."/>
            <person name="Takahashi K."/>
            <person name="Takeyama H."/>
        </authorList>
    </citation>
    <scope>NUCLEOTIDE SEQUENCE [LARGE SCALE GENOMIC DNA]</scope>
    <source>
        <strain evidence="4">IMSAGC_017</strain>
    </source>
</reference>
<evidence type="ECO:0000313" key="4">
    <source>
        <dbReference type="EMBL" id="GFI41417.1"/>
    </source>
</evidence>
<dbReference type="CDD" id="cd02440">
    <property type="entry name" value="AdoMet_MTases"/>
    <property type="match status" value="1"/>
</dbReference>
<accession>A0A829ZBN2</accession>
<dbReference type="Gene3D" id="3.40.50.150">
    <property type="entry name" value="Vaccinia Virus protein VP39"/>
    <property type="match status" value="1"/>
</dbReference>
<dbReference type="Proteomes" id="UP000490821">
    <property type="component" value="Unassembled WGS sequence"/>
</dbReference>
<sequence>MKHYYTNNENLESSPEEFIYRYREKELTFISDNGVFSKKMIDYGSRVLLDTIKIDSNKKSLLDVGCGYGTFGVSLKSVYPFLQVEMVDVNERAINLAKKNLQKNNLDAKVYMSSVYDNVFGKYDLIVTNPPIRAGKEIVTKILVEAKEHLNYKGEIWVVIQKKQGAPSAKKNLETVFGNVTIEKKDKGYYVLKAVNWLDVE</sequence>
<gene>
    <name evidence="4" type="primary">rsmC</name>
    <name evidence="4" type="ORF">IMSAGC017_01460</name>
</gene>
<keyword evidence="2 4" id="KW-0808">Transferase</keyword>
<evidence type="ECO:0000313" key="5">
    <source>
        <dbReference type="Proteomes" id="UP000490821"/>
    </source>
</evidence>
<dbReference type="InterPro" id="IPR029063">
    <property type="entry name" value="SAM-dependent_MTases_sf"/>
</dbReference>
<dbReference type="SUPFAM" id="SSF53335">
    <property type="entry name" value="S-adenosyl-L-methionine-dependent methyltransferases"/>
    <property type="match status" value="1"/>
</dbReference>
<proteinExistence type="predicted"/>
<dbReference type="EC" id="2.1.1.172" evidence="4"/>
<organism evidence="4 5">
    <name type="scientific">Thomasclavelia cocleata</name>
    <dbReference type="NCBI Taxonomy" id="69824"/>
    <lineage>
        <taxon>Bacteria</taxon>
        <taxon>Bacillati</taxon>
        <taxon>Bacillota</taxon>
        <taxon>Erysipelotrichia</taxon>
        <taxon>Erysipelotrichales</taxon>
        <taxon>Coprobacillaceae</taxon>
        <taxon>Thomasclavelia</taxon>
    </lineage>
</organism>
<dbReference type="AlphaFoldDB" id="A0A829ZBN2"/>
<dbReference type="Pfam" id="PF05175">
    <property type="entry name" value="MTS"/>
    <property type="match status" value="1"/>
</dbReference>
<dbReference type="GO" id="GO:0052914">
    <property type="term" value="F:16S rRNA (guanine(1207)-N(2))-methyltransferase activity"/>
    <property type="evidence" value="ECO:0007669"/>
    <property type="project" value="UniProtKB-EC"/>
</dbReference>